<keyword evidence="2" id="KW-1185">Reference proteome</keyword>
<proteinExistence type="predicted"/>
<organism evidence="1 2">
    <name type="scientific">Smallanthus sonchifolius</name>
    <dbReference type="NCBI Taxonomy" id="185202"/>
    <lineage>
        <taxon>Eukaryota</taxon>
        <taxon>Viridiplantae</taxon>
        <taxon>Streptophyta</taxon>
        <taxon>Embryophyta</taxon>
        <taxon>Tracheophyta</taxon>
        <taxon>Spermatophyta</taxon>
        <taxon>Magnoliopsida</taxon>
        <taxon>eudicotyledons</taxon>
        <taxon>Gunneridae</taxon>
        <taxon>Pentapetalae</taxon>
        <taxon>asterids</taxon>
        <taxon>campanulids</taxon>
        <taxon>Asterales</taxon>
        <taxon>Asteraceae</taxon>
        <taxon>Asteroideae</taxon>
        <taxon>Heliantheae alliance</taxon>
        <taxon>Millerieae</taxon>
        <taxon>Smallanthus</taxon>
    </lineage>
</organism>
<accession>A0ACB9IG41</accession>
<reference evidence="2" key="1">
    <citation type="journal article" date="2022" name="Mol. Ecol. Resour.">
        <title>The genomes of chicory, endive, great burdock and yacon provide insights into Asteraceae palaeo-polyploidization history and plant inulin production.</title>
        <authorList>
            <person name="Fan W."/>
            <person name="Wang S."/>
            <person name="Wang H."/>
            <person name="Wang A."/>
            <person name="Jiang F."/>
            <person name="Liu H."/>
            <person name="Zhao H."/>
            <person name="Xu D."/>
            <person name="Zhang Y."/>
        </authorList>
    </citation>
    <scope>NUCLEOTIDE SEQUENCE [LARGE SCALE GENOMIC DNA]</scope>
    <source>
        <strain evidence="2">cv. Yunnan</strain>
    </source>
</reference>
<protein>
    <submittedName>
        <fullName evidence="1">Uncharacterized protein</fullName>
    </submittedName>
</protein>
<dbReference type="EMBL" id="CM042025">
    <property type="protein sequence ID" value="KAI3807233.1"/>
    <property type="molecule type" value="Genomic_DNA"/>
</dbReference>
<evidence type="ECO:0000313" key="1">
    <source>
        <dbReference type="EMBL" id="KAI3807233.1"/>
    </source>
</evidence>
<name>A0ACB9IG41_9ASTR</name>
<reference evidence="1 2" key="2">
    <citation type="journal article" date="2022" name="Mol. Ecol. Resour.">
        <title>The genomes of chicory, endive, great burdock and yacon provide insights into Asteraceae paleo-polyploidization history and plant inulin production.</title>
        <authorList>
            <person name="Fan W."/>
            <person name="Wang S."/>
            <person name="Wang H."/>
            <person name="Wang A."/>
            <person name="Jiang F."/>
            <person name="Liu H."/>
            <person name="Zhao H."/>
            <person name="Xu D."/>
            <person name="Zhang Y."/>
        </authorList>
    </citation>
    <scope>NUCLEOTIDE SEQUENCE [LARGE SCALE GENOMIC DNA]</scope>
    <source>
        <strain evidence="2">cv. Yunnan</strain>
        <tissue evidence="1">Leaves</tissue>
    </source>
</reference>
<dbReference type="Proteomes" id="UP001056120">
    <property type="component" value="Linkage Group LG08"/>
</dbReference>
<evidence type="ECO:0000313" key="2">
    <source>
        <dbReference type="Proteomes" id="UP001056120"/>
    </source>
</evidence>
<comment type="caution">
    <text evidence="1">The sequence shown here is derived from an EMBL/GenBank/DDBJ whole genome shotgun (WGS) entry which is preliminary data.</text>
</comment>
<gene>
    <name evidence="1" type="ORF">L1987_23158</name>
</gene>
<sequence length="210" mass="24140">MSGPWRNGEFLNTNKISFGSDARLYYVSNETEQSFTYLTRSYDAFPALRMSESGDLEDSTLSSGIFCALSSSPVHAESKIEMLKCREDYIFYMGKNFHFQTISYIYIDEFEYHNLTLYDCKDYAGTIVLTQPKTGQAARLMASWPGKKKKKWLWLIIGVGSLAPVLLCYFIYKKLHLRGMSFTSLLIFSNKYKQSTKFKLTLMLAIATEL</sequence>